<dbReference type="CDD" id="cd00190">
    <property type="entry name" value="Tryp_SPc"/>
    <property type="match status" value="1"/>
</dbReference>
<name>A0A922HHB9_DERFA</name>
<reference evidence="16" key="1">
    <citation type="submission" date="2013-05" db="EMBL/GenBank/DDBJ databases">
        <authorList>
            <person name="Yim A.K.Y."/>
            <person name="Chan T.F."/>
            <person name="Ji K.M."/>
            <person name="Liu X.Y."/>
            <person name="Zhou J.W."/>
            <person name="Li R.Q."/>
            <person name="Yang K.Y."/>
            <person name="Li J."/>
            <person name="Li M."/>
            <person name="Law P.T.W."/>
            <person name="Wu Y.L."/>
            <person name="Cai Z.L."/>
            <person name="Qin H."/>
            <person name="Bao Y."/>
            <person name="Leung R.K.K."/>
            <person name="Ng P.K.S."/>
            <person name="Zou J."/>
            <person name="Zhong X.J."/>
            <person name="Ran P.X."/>
            <person name="Zhong N.S."/>
            <person name="Liu Z.G."/>
            <person name="Tsui S.K.W."/>
        </authorList>
    </citation>
    <scope>NUCLEOTIDE SEQUENCE</scope>
    <source>
        <strain evidence="16">Derf</strain>
        <tissue evidence="16">Whole organism</tissue>
    </source>
</reference>
<dbReference type="PRINTS" id="PR00722">
    <property type="entry name" value="CHYMOTRYPSIN"/>
</dbReference>
<dbReference type="FunFam" id="2.40.10.10:FF:000120">
    <property type="entry name" value="Putative serine protease"/>
    <property type="match status" value="1"/>
</dbReference>
<dbReference type="EC" id="3.4.21.84" evidence="12"/>
<dbReference type="GO" id="GO:0042381">
    <property type="term" value="P:hemolymph coagulation"/>
    <property type="evidence" value="ECO:0007669"/>
    <property type="project" value="UniProtKB-KW"/>
</dbReference>
<evidence type="ECO:0000256" key="13">
    <source>
        <dbReference type="RuleBase" id="RU363034"/>
    </source>
</evidence>
<keyword evidence="4 14" id="KW-0732">Signal</keyword>
<evidence type="ECO:0000256" key="9">
    <source>
        <dbReference type="ARBA" id="ARBA00022889"/>
    </source>
</evidence>
<evidence type="ECO:0000259" key="15">
    <source>
        <dbReference type="PROSITE" id="PS50240"/>
    </source>
</evidence>
<evidence type="ECO:0000256" key="11">
    <source>
        <dbReference type="ARBA" id="ARBA00052079"/>
    </source>
</evidence>
<accession>A0A922HHB9</accession>
<dbReference type="InterPro" id="IPR009003">
    <property type="entry name" value="Peptidase_S1_PA"/>
</dbReference>
<evidence type="ECO:0000256" key="3">
    <source>
        <dbReference type="ARBA" id="ARBA00022670"/>
    </source>
</evidence>
<dbReference type="PANTHER" id="PTHR24252">
    <property type="entry name" value="ACROSIN-RELATED"/>
    <property type="match status" value="1"/>
</dbReference>
<keyword evidence="1" id="KW-0245">EGF-like domain</keyword>
<protein>
    <recommendedName>
        <fullName evidence="12">limulus clotting factor C</fullName>
        <ecNumber evidence="12">3.4.21.84</ecNumber>
    </recommendedName>
</protein>
<keyword evidence="10" id="KW-1015">Disulfide bond</keyword>
<reference evidence="16" key="2">
    <citation type="journal article" date="2022" name="Res Sq">
        <title>Comparative Genomics Reveals Insights into the Divergent Evolution of Astigmatic Mites and Household Pest Adaptations.</title>
        <authorList>
            <person name="Xiong Q."/>
            <person name="Wan A.T.-Y."/>
            <person name="Liu X.-Y."/>
            <person name="Fung C.S.-H."/>
            <person name="Xiao X."/>
            <person name="Malainual N."/>
            <person name="Hou J."/>
            <person name="Wang L."/>
            <person name="Wang M."/>
            <person name="Yang K."/>
            <person name="Cui Y."/>
            <person name="Leung E."/>
            <person name="Nong W."/>
            <person name="Shin S.-K."/>
            <person name="Au S."/>
            <person name="Jeong K.Y."/>
            <person name="Chew F.T."/>
            <person name="Hui J."/>
            <person name="Leung T.F."/>
            <person name="Tungtrongchitr A."/>
            <person name="Zhong N."/>
            <person name="Liu Z."/>
            <person name="Tsui S."/>
        </authorList>
    </citation>
    <scope>NUCLEOTIDE SEQUENCE</scope>
    <source>
        <strain evidence="16">Derf</strain>
        <tissue evidence="16">Whole organism</tissue>
    </source>
</reference>
<proteinExistence type="predicted"/>
<organism evidence="16 17">
    <name type="scientific">Dermatophagoides farinae</name>
    <name type="common">American house dust mite</name>
    <dbReference type="NCBI Taxonomy" id="6954"/>
    <lineage>
        <taxon>Eukaryota</taxon>
        <taxon>Metazoa</taxon>
        <taxon>Ecdysozoa</taxon>
        <taxon>Arthropoda</taxon>
        <taxon>Chelicerata</taxon>
        <taxon>Arachnida</taxon>
        <taxon>Acari</taxon>
        <taxon>Acariformes</taxon>
        <taxon>Sarcoptiformes</taxon>
        <taxon>Astigmata</taxon>
        <taxon>Psoroptidia</taxon>
        <taxon>Analgoidea</taxon>
        <taxon>Pyroglyphidae</taxon>
        <taxon>Dermatophagoidinae</taxon>
        <taxon>Dermatophagoides</taxon>
    </lineage>
</organism>
<evidence type="ECO:0000256" key="2">
    <source>
        <dbReference type="ARBA" id="ARBA00022659"/>
    </source>
</evidence>
<evidence type="ECO:0000256" key="8">
    <source>
        <dbReference type="ARBA" id="ARBA00022825"/>
    </source>
</evidence>
<dbReference type="SMART" id="SM00020">
    <property type="entry name" value="Tryp_SPc"/>
    <property type="match status" value="1"/>
</dbReference>
<dbReference type="EMBL" id="ASGP02000008">
    <property type="protein sequence ID" value="KAH9493534.1"/>
    <property type="molecule type" value="Genomic_DNA"/>
</dbReference>
<evidence type="ECO:0000256" key="10">
    <source>
        <dbReference type="ARBA" id="ARBA00023157"/>
    </source>
</evidence>
<evidence type="ECO:0000256" key="4">
    <source>
        <dbReference type="ARBA" id="ARBA00022729"/>
    </source>
</evidence>
<keyword evidence="7" id="KW-0353">Hemolymph clotting</keyword>
<keyword evidence="5" id="KW-0430">Lectin</keyword>
<dbReference type="PROSITE" id="PS00135">
    <property type="entry name" value="TRYPSIN_SER"/>
    <property type="match status" value="1"/>
</dbReference>
<dbReference type="InterPro" id="IPR043504">
    <property type="entry name" value="Peptidase_S1_PA_chymotrypsin"/>
</dbReference>
<evidence type="ECO:0000313" key="17">
    <source>
        <dbReference type="Proteomes" id="UP000790347"/>
    </source>
</evidence>
<evidence type="ECO:0000256" key="6">
    <source>
        <dbReference type="ARBA" id="ARBA00022801"/>
    </source>
</evidence>
<feature type="domain" description="Peptidase S1" evidence="15">
    <location>
        <begin position="118"/>
        <end position="366"/>
    </location>
</feature>
<keyword evidence="8 13" id="KW-0720">Serine protease</keyword>
<keyword evidence="2" id="KW-0768">Sushi</keyword>
<dbReference type="Gene3D" id="2.40.10.10">
    <property type="entry name" value="Trypsin-like serine proteases"/>
    <property type="match status" value="1"/>
</dbReference>
<dbReference type="InterPro" id="IPR001314">
    <property type="entry name" value="Peptidase_S1A"/>
</dbReference>
<dbReference type="PROSITE" id="PS00134">
    <property type="entry name" value="TRYPSIN_HIS"/>
    <property type="match status" value="1"/>
</dbReference>
<dbReference type="InterPro" id="IPR033116">
    <property type="entry name" value="TRYPSIN_SER"/>
</dbReference>
<dbReference type="GO" id="GO:0004252">
    <property type="term" value="F:serine-type endopeptidase activity"/>
    <property type="evidence" value="ECO:0007669"/>
    <property type="project" value="InterPro"/>
</dbReference>
<feature type="signal peptide" evidence="14">
    <location>
        <begin position="1"/>
        <end position="20"/>
    </location>
</feature>
<evidence type="ECO:0000256" key="1">
    <source>
        <dbReference type="ARBA" id="ARBA00022536"/>
    </source>
</evidence>
<feature type="chain" id="PRO_5037295339" description="limulus clotting factor C" evidence="14">
    <location>
        <begin position="21"/>
        <end position="464"/>
    </location>
</feature>
<keyword evidence="17" id="KW-1185">Reference proteome</keyword>
<sequence>MNSIIVVVFGCYFVVGGSVANPLGETISDRTVNGTDKSFITIIDHILNLGSIPKCATGQGQPGHCTIGKCTNLGNYSAVGCAGRNRFIKCCPNEVAFERYPLDKEECGIRPARPDGLIVGGKEATPHSWPWAVALYRVRDQRRFFQCGATIISERYILTAAHCVYRSAEATDPSEYVVKVGAHDLFGSGEFMQLDTIIVHENYTPQYHNDDIALLRLKRPLDFVSNDRIGPVCLPERGSRMGRKIGTMATMVGWGVHDQMDFTPSNTLYQVKVPISSLEKCRDTYNRLLNMNYYFDWNNVICASEVNGGQDTCQGDSGGPMLISKSNGRYYQTGVVSFGYGCAEKGYPGVYTVLKAGINRLNTVAWNNGIGPWFCSVGLRNRAKAFVKNVFINQERKLEVRRRSDTALVLTINDANQQSARVYCMTRLAASGKPKFFGSRGSMVAKLKLKGIDGRAPPGVEPAA</sequence>
<dbReference type="GO" id="GO:0030246">
    <property type="term" value="F:carbohydrate binding"/>
    <property type="evidence" value="ECO:0007669"/>
    <property type="project" value="UniProtKB-KW"/>
</dbReference>
<dbReference type="PANTHER" id="PTHR24252:SF7">
    <property type="entry name" value="HYALIN"/>
    <property type="match status" value="1"/>
</dbReference>
<dbReference type="Pfam" id="PF00089">
    <property type="entry name" value="Trypsin"/>
    <property type="match status" value="1"/>
</dbReference>
<gene>
    <name evidence="16" type="primary">CLIPD6</name>
    <name evidence="16" type="ORF">DERF_014275</name>
</gene>
<dbReference type="PROSITE" id="PS50240">
    <property type="entry name" value="TRYPSIN_DOM"/>
    <property type="match status" value="1"/>
</dbReference>
<dbReference type="GO" id="GO:0006508">
    <property type="term" value="P:proteolysis"/>
    <property type="evidence" value="ECO:0007669"/>
    <property type="project" value="UniProtKB-KW"/>
</dbReference>
<keyword evidence="3 13" id="KW-0645">Protease</keyword>
<dbReference type="InterPro" id="IPR001254">
    <property type="entry name" value="Trypsin_dom"/>
</dbReference>
<evidence type="ECO:0000313" key="16">
    <source>
        <dbReference type="EMBL" id="KAH9493534.1"/>
    </source>
</evidence>
<evidence type="ECO:0000256" key="14">
    <source>
        <dbReference type="SAM" id="SignalP"/>
    </source>
</evidence>
<keyword evidence="9" id="KW-0130">Cell adhesion</keyword>
<comment type="caution">
    <text evidence="16">The sequence shown here is derived from an EMBL/GenBank/DDBJ whole genome shotgun (WGS) entry which is preliminary data.</text>
</comment>
<evidence type="ECO:0000256" key="12">
    <source>
        <dbReference type="ARBA" id="ARBA00066707"/>
    </source>
</evidence>
<dbReference type="AlphaFoldDB" id="A0A922HHB9"/>
<dbReference type="SUPFAM" id="SSF50494">
    <property type="entry name" value="Trypsin-like serine proteases"/>
    <property type="match status" value="1"/>
</dbReference>
<dbReference type="Proteomes" id="UP000790347">
    <property type="component" value="Unassembled WGS sequence"/>
</dbReference>
<comment type="catalytic activity">
    <reaction evidence="11">
        <text>Selective cleavage of 103-Arg-|-Ser-104 and 124-Ile-|-Ile-125 bonds in Limulus clotting factor B to form activated factor B. Cleavage of -Pro-Arg-|-Xaa- bonds in synthetic substrates.</text>
        <dbReference type="EC" id="3.4.21.84"/>
    </reaction>
</comment>
<keyword evidence="6 13" id="KW-0378">Hydrolase</keyword>
<evidence type="ECO:0000256" key="7">
    <source>
        <dbReference type="ARBA" id="ARBA00022820"/>
    </source>
</evidence>
<dbReference type="GO" id="GO:0007155">
    <property type="term" value="P:cell adhesion"/>
    <property type="evidence" value="ECO:0007669"/>
    <property type="project" value="UniProtKB-KW"/>
</dbReference>
<evidence type="ECO:0000256" key="5">
    <source>
        <dbReference type="ARBA" id="ARBA00022734"/>
    </source>
</evidence>
<dbReference type="InterPro" id="IPR018114">
    <property type="entry name" value="TRYPSIN_HIS"/>
</dbReference>